<dbReference type="EMBL" id="BSXV01002268">
    <property type="protein sequence ID" value="GME95334.1"/>
    <property type="molecule type" value="Genomic_DNA"/>
</dbReference>
<organism evidence="1 2">
    <name type="scientific">Candida boidinii</name>
    <name type="common">Yeast</name>
    <dbReference type="NCBI Taxonomy" id="5477"/>
    <lineage>
        <taxon>Eukaryota</taxon>
        <taxon>Fungi</taxon>
        <taxon>Dikarya</taxon>
        <taxon>Ascomycota</taxon>
        <taxon>Saccharomycotina</taxon>
        <taxon>Pichiomycetes</taxon>
        <taxon>Pichiales</taxon>
        <taxon>Pichiaceae</taxon>
        <taxon>Ogataea</taxon>
        <taxon>Ogataea/Candida clade</taxon>
    </lineage>
</organism>
<evidence type="ECO:0000313" key="2">
    <source>
        <dbReference type="Proteomes" id="UP001165101"/>
    </source>
</evidence>
<reference evidence="1" key="1">
    <citation type="submission" date="2023-04" db="EMBL/GenBank/DDBJ databases">
        <title>Candida boidinii NBRC 1967.</title>
        <authorList>
            <person name="Ichikawa N."/>
            <person name="Sato H."/>
            <person name="Tonouchi N."/>
        </authorList>
    </citation>
    <scope>NUCLEOTIDE SEQUENCE</scope>
    <source>
        <strain evidence="1">NBRC 1967</strain>
    </source>
</reference>
<accession>A0ACB5TVA0</accession>
<proteinExistence type="predicted"/>
<sequence>MRKIGLASFDNVDETQKQFQEVGQYLLAQQYSQIETQLQVFQNALVQFSDSHSEEIRLNPKVRKEFSQICRSFGVDPLLLNNNSNDNRTNSGNESKEDKFYEISLKVIEICHQTKDTNGGLISVKEITKIINSSSSNTDFNVKIEDSDILKSLELLHVLGDELQLIDFCKHVI</sequence>
<keyword evidence="2" id="KW-1185">Reference proteome</keyword>
<name>A0ACB5TVA0_CANBO</name>
<evidence type="ECO:0000313" key="1">
    <source>
        <dbReference type="EMBL" id="GME95334.1"/>
    </source>
</evidence>
<protein>
    <submittedName>
        <fullName evidence="1">Unnamed protein product</fullName>
    </submittedName>
</protein>
<comment type="caution">
    <text evidence="1">The sequence shown here is derived from an EMBL/GenBank/DDBJ whole genome shotgun (WGS) entry which is preliminary data.</text>
</comment>
<gene>
    <name evidence="1" type="ORF">Cboi01_000386100</name>
</gene>
<dbReference type="Proteomes" id="UP001165101">
    <property type="component" value="Unassembled WGS sequence"/>
</dbReference>